<dbReference type="Pfam" id="PF01266">
    <property type="entry name" value="DAO"/>
    <property type="match status" value="1"/>
</dbReference>
<keyword evidence="3" id="KW-1185">Reference proteome</keyword>
<evidence type="ECO:0000259" key="1">
    <source>
        <dbReference type="Pfam" id="PF01266"/>
    </source>
</evidence>
<dbReference type="InterPro" id="IPR036188">
    <property type="entry name" value="FAD/NAD-bd_sf"/>
</dbReference>
<gene>
    <name evidence="2" type="ORF">OU415_08740</name>
</gene>
<dbReference type="Gene3D" id="3.30.9.10">
    <property type="entry name" value="D-Amino Acid Oxidase, subunit A, domain 2"/>
    <property type="match status" value="1"/>
</dbReference>
<dbReference type="InterPro" id="IPR006076">
    <property type="entry name" value="FAD-dep_OxRdtase"/>
</dbReference>
<name>A0ABT4UUX1_9PSEU</name>
<dbReference type="PANTHER" id="PTHR13847">
    <property type="entry name" value="SARCOSINE DEHYDROGENASE-RELATED"/>
    <property type="match status" value="1"/>
</dbReference>
<organism evidence="2 3">
    <name type="scientific">Saccharopolyspora oryzae</name>
    <dbReference type="NCBI Taxonomy" id="2997343"/>
    <lineage>
        <taxon>Bacteria</taxon>
        <taxon>Bacillati</taxon>
        <taxon>Actinomycetota</taxon>
        <taxon>Actinomycetes</taxon>
        <taxon>Pseudonocardiales</taxon>
        <taxon>Pseudonocardiaceae</taxon>
        <taxon>Saccharopolyspora</taxon>
    </lineage>
</organism>
<accession>A0ABT4UUX1</accession>
<dbReference type="Gene3D" id="3.50.50.60">
    <property type="entry name" value="FAD/NAD(P)-binding domain"/>
    <property type="match status" value="1"/>
</dbReference>
<dbReference type="PANTHER" id="PTHR13847:SF281">
    <property type="entry name" value="FAD DEPENDENT OXIDOREDUCTASE DOMAIN-CONTAINING PROTEIN"/>
    <property type="match status" value="1"/>
</dbReference>
<sequence length="425" mass="46236">MKLLSYWLDTAKPAGDFRRNELPARADVVVVGAGLTGLSTAVHLARRGAQVALLDAHTVGWGASGRNGGMATTGLAISFATGVQRYGERPATAMFRAYNDAIDTLEELVRTEGIDCSFERTGKLTLAAKPSHYRAFEESAELMRTMAGQDVRLVPPSRLRDEIGSPYYHGGMVDPLGAAVHVGRLTAGLAGSAAANGVSIHEECRVVELVRRGEHAHDVRTELGTVRADQVVVGTSGYTGNLTPWLQRRIVPIGSFIVVTEPLSPAVVDELLPNRRVASDSKHLTYYFRITPDNRLLFGGRARFALSNQDSDRKSGRILQRAMREVFPQLAGTRIDYCWGGLVDMSLDQMVHAGERDGVFYSVGYSGHGVQMATHMGKVLAQVLAGEPAANPWRDLKFRAMPGHFGPPWFLPPAGVLFKFLDRVS</sequence>
<dbReference type="RefSeq" id="WP_270948099.1">
    <property type="nucleotide sequence ID" value="NZ_JAQGLA010000009.1"/>
</dbReference>
<dbReference type="SUPFAM" id="SSF51905">
    <property type="entry name" value="FAD/NAD(P)-binding domain"/>
    <property type="match status" value="1"/>
</dbReference>
<proteinExistence type="predicted"/>
<dbReference type="Proteomes" id="UP001210380">
    <property type="component" value="Unassembled WGS sequence"/>
</dbReference>
<feature type="domain" description="FAD dependent oxidoreductase" evidence="1">
    <location>
        <begin position="27"/>
        <end position="382"/>
    </location>
</feature>
<evidence type="ECO:0000313" key="3">
    <source>
        <dbReference type="Proteomes" id="UP001210380"/>
    </source>
</evidence>
<comment type="caution">
    <text evidence="2">The sequence shown here is derived from an EMBL/GenBank/DDBJ whole genome shotgun (WGS) entry which is preliminary data.</text>
</comment>
<protein>
    <submittedName>
        <fullName evidence="2">FAD-binding oxidoreductase</fullName>
    </submittedName>
</protein>
<dbReference type="EMBL" id="JAQGLA010000009">
    <property type="protein sequence ID" value="MDA3625522.1"/>
    <property type="molecule type" value="Genomic_DNA"/>
</dbReference>
<reference evidence="2 3" key="1">
    <citation type="submission" date="2022-11" db="EMBL/GenBank/DDBJ databases">
        <title>Draft genome sequence of Saccharopolyspora sp. WRP15-2 isolated from rhizosphere soils of wild rice in Thailand.</title>
        <authorList>
            <person name="Duangmal K."/>
            <person name="Kammanee S."/>
            <person name="Muangham S."/>
        </authorList>
    </citation>
    <scope>NUCLEOTIDE SEQUENCE [LARGE SCALE GENOMIC DNA]</scope>
    <source>
        <strain evidence="2 3">WRP15-2</strain>
    </source>
</reference>
<evidence type="ECO:0000313" key="2">
    <source>
        <dbReference type="EMBL" id="MDA3625522.1"/>
    </source>
</evidence>